<reference evidence="1 2" key="1">
    <citation type="submission" date="2019-01" db="EMBL/GenBank/DDBJ databases">
        <title>Draft genome sequence of Lactobacillus paraplantarum OSY-TC318, a Producer of the novel lantibiotic Paraplantaracin TC318.</title>
        <authorList>
            <person name="Hussein W.E."/>
            <person name="Huang E."/>
            <person name="Yousef A.E."/>
        </authorList>
    </citation>
    <scope>NUCLEOTIDE SEQUENCE [LARGE SCALE GENOMIC DNA]</scope>
    <source>
        <strain evidence="1 2">OSY-TC318</strain>
    </source>
</reference>
<dbReference type="EMBL" id="SEHH01000117">
    <property type="protein sequence ID" value="TBX38342.1"/>
    <property type="molecule type" value="Genomic_DNA"/>
</dbReference>
<name>A0A4Q9Y312_9LACO</name>
<proteinExistence type="predicted"/>
<comment type="caution">
    <text evidence="1">The sequence shown here is derived from an EMBL/GenBank/DDBJ whole genome shotgun (WGS) entry which is preliminary data.</text>
</comment>
<gene>
    <name evidence="1" type="ORF">EUZ87_13730</name>
</gene>
<evidence type="ECO:0000313" key="2">
    <source>
        <dbReference type="Proteomes" id="UP000292648"/>
    </source>
</evidence>
<sequence length="199" mass="22082">MNQLIVPALPLERSRYERAYVLGLEAMMAIIQQLVASKGDQQALTDQFPVFEVSYAVPHANKQVATIKETVAHLKVQPIRISVTRRQVTLQFTIQVPNGKPVWVPSAGALWRLYDGFLSNLTGAALPDIIAIHISLESVISSLTVTVPVRPSFRNYGIQTPTELQVSCPEPDQILPPVPARRAPIYQLSQYLHATHPDD</sequence>
<accession>A0A4Q9Y312</accession>
<organism evidence="1 2">
    <name type="scientific">Lactiplantibacillus paraplantarum</name>
    <dbReference type="NCBI Taxonomy" id="60520"/>
    <lineage>
        <taxon>Bacteria</taxon>
        <taxon>Bacillati</taxon>
        <taxon>Bacillota</taxon>
        <taxon>Bacilli</taxon>
        <taxon>Lactobacillales</taxon>
        <taxon>Lactobacillaceae</taxon>
        <taxon>Lactiplantibacillus</taxon>
    </lineage>
</organism>
<dbReference type="AlphaFoldDB" id="A0A4Q9Y312"/>
<protein>
    <submittedName>
        <fullName evidence="1">Uncharacterized protein</fullName>
    </submittedName>
</protein>
<dbReference type="Proteomes" id="UP000292648">
    <property type="component" value="Unassembled WGS sequence"/>
</dbReference>
<evidence type="ECO:0000313" key="1">
    <source>
        <dbReference type="EMBL" id="TBX38342.1"/>
    </source>
</evidence>